<evidence type="ECO:0000256" key="7">
    <source>
        <dbReference type="SAM" id="Phobius"/>
    </source>
</evidence>
<sequence>MLLTPYRPVLRHPVLRRVLPGIAVSALGDGMSVVAIAWLALQIAPDGGRGAWVAAAVAAYSLPSALGGVLLRRYLGHRSGAQLAGWNAILRGGALGAVVVAYAAGVLQPWLYVTLLGMSSLLAAWGSAGRYTLVAEVLPAEHHLAANGVLTAIGEFATIVGPPLAGLLIGRTNAAVLLAVDAASFAVLAATYRLAMPRAGPIGRNPDEIEEVSAADGVEEGKDTTQAGKEGTETAQDGAERGEAERTGETRNRTQRALLVLSFAFFLLFGPFYVALPIHVADDLHAGAGLLGAYYTAFGAGAVAGALASGHLRRLPLWPALTGIIALFGVAMLPLGLGWPVGVALPAFAVAGACWSPYLATVMALFQRTTPVERLPKVLAAFGSVTVIAVPLGTAAGGPLVETAGATNALLASAVGMIVLGGLAASVMISRGSTGRTREETHPNGYTQR</sequence>
<dbReference type="PANTHER" id="PTHR23513">
    <property type="entry name" value="INTEGRAL MEMBRANE EFFLUX PROTEIN-RELATED"/>
    <property type="match status" value="1"/>
</dbReference>
<dbReference type="InterPro" id="IPR011701">
    <property type="entry name" value="MFS"/>
</dbReference>
<dbReference type="InterPro" id="IPR036259">
    <property type="entry name" value="MFS_trans_sf"/>
</dbReference>
<evidence type="ECO:0000256" key="5">
    <source>
        <dbReference type="ARBA" id="ARBA00023136"/>
    </source>
</evidence>
<dbReference type="SUPFAM" id="SSF103473">
    <property type="entry name" value="MFS general substrate transporter"/>
    <property type="match status" value="1"/>
</dbReference>
<feature type="transmembrane region" description="Helical" evidence="7">
    <location>
        <begin position="175"/>
        <end position="195"/>
    </location>
</feature>
<comment type="caution">
    <text evidence="8">The sequence shown here is derived from an EMBL/GenBank/DDBJ whole genome shotgun (WGS) entry which is preliminary data.</text>
</comment>
<dbReference type="Gene3D" id="1.20.1250.20">
    <property type="entry name" value="MFS general substrate transporter like domains"/>
    <property type="match status" value="2"/>
</dbReference>
<evidence type="ECO:0000256" key="1">
    <source>
        <dbReference type="ARBA" id="ARBA00004651"/>
    </source>
</evidence>
<feature type="transmembrane region" description="Helical" evidence="7">
    <location>
        <begin position="288"/>
        <end position="308"/>
    </location>
</feature>
<organism evidence="8 9">
    <name type="scientific">Dactylosporangium darangshiense</name>
    <dbReference type="NCBI Taxonomy" id="579108"/>
    <lineage>
        <taxon>Bacteria</taxon>
        <taxon>Bacillati</taxon>
        <taxon>Actinomycetota</taxon>
        <taxon>Actinomycetes</taxon>
        <taxon>Micromonosporales</taxon>
        <taxon>Micromonosporaceae</taxon>
        <taxon>Dactylosporangium</taxon>
    </lineage>
</organism>
<feature type="transmembrane region" description="Helical" evidence="7">
    <location>
        <begin position="315"/>
        <end position="337"/>
    </location>
</feature>
<accession>A0ABP8DRM9</accession>
<evidence type="ECO:0000313" key="8">
    <source>
        <dbReference type="EMBL" id="GAA4262458.1"/>
    </source>
</evidence>
<feature type="transmembrane region" description="Helical" evidence="7">
    <location>
        <begin position="110"/>
        <end position="133"/>
    </location>
</feature>
<evidence type="ECO:0000256" key="2">
    <source>
        <dbReference type="ARBA" id="ARBA00022475"/>
    </source>
</evidence>
<name>A0ABP8DRM9_9ACTN</name>
<evidence type="ECO:0000256" key="6">
    <source>
        <dbReference type="SAM" id="MobiDB-lite"/>
    </source>
</evidence>
<evidence type="ECO:0000256" key="3">
    <source>
        <dbReference type="ARBA" id="ARBA00022692"/>
    </source>
</evidence>
<feature type="transmembrane region" description="Helical" evidence="7">
    <location>
        <begin position="343"/>
        <end position="366"/>
    </location>
</feature>
<keyword evidence="9" id="KW-1185">Reference proteome</keyword>
<keyword evidence="4 7" id="KW-1133">Transmembrane helix</keyword>
<keyword evidence="3 7" id="KW-0812">Transmembrane</keyword>
<proteinExistence type="predicted"/>
<protein>
    <submittedName>
        <fullName evidence="8">MFS transporter</fullName>
    </submittedName>
</protein>
<feature type="region of interest" description="Disordered" evidence="6">
    <location>
        <begin position="213"/>
        <end position="250"/>
    </location>
</feature>
<feature type="transmembrane region" description="Helical" evidence="7">
    <location>
        <begin position="145"/>
        <end position="169"/>
    </location>
</feature>
<feature type="transmembrane region" description="Helical" evidence="7">
    <location>
        <begin position="83"/>
        <end position="104"/>
    </location>
</feature>
<feature type="transmembrane region" description="Helical" evidence="7">
    <location>
        <begin position="21"/>
        <end position="44"/>
    </location>
</feature>
<feature type="transmembrane region" description="Helical" evidence="7">
    <location>
        <begin position="257"/>
        <end position="276"/>
    </location>
</feature>
<dbReference type="CDD" id="cd06173">
    <property type="entry name" value="MFS_MefA_like"/>
    <property type="match status" value="1"/>
</dbReference>
<dbReference type="PANTHER" id="PTHR23513:SF11">
    <property type="entry name" value="STAPHYLOFERRIN A TRANSPORTER"/>
    <property type="match status" value="1"/>
</dbReference>
<dbReference type="Pfam" id="PF07690">
    <property type="entry name" value="MFS_1"/>
    <property type="match status" value="1"/>
</dbReference>
<dbReference type="Proteomes" id="UP001500620">
    <property type="component" value="Unassembled WGS sequence"/>
</dbReference>
<feature type="transmembrane region" description="Helical" evidence="7">
    <location>
        <begin position="378"/>
        <end position="397"/>
    </location>
</feature>
<dbReference type="EMBL" id="BAABAT010000052">
    <property type="protein sequence ID" value="GAA4262458.1"/>
    <property type="molecule type" value="Genomic_DNA"/>
</dbReference>
<feature type="compositionally biased region" description="Basic and acidic residues" evidence="6">
    <location>
        <begin position="238"/>
        <end position="250"/>
    </location>
</feature>
<evidence type="ECO:0000256" key="4">
    <source>
        <dbReference type="ARBA" id="ARBA00022989"/>
    </source>
</evidence>
<evidence type="ECO:0000313" key="9">
    <source>
        <dbReference type="Proteomes" id="UP001500620"/>
    </source>
</evidence>
<feature type="transmembrane region" description="Helical" evidence="7">
    <location>
        <begin position="409"/>
        <end position="429"/>
    </location>
</feature>
<gene>
    <name evidence="8" type="ORF">GCM10022255_099150</name>
</gene>
<feature type="transmembrane region" description="Helical" evidence="7">
    <location>
        <begin position="50"/>
        <end position="71"/>
    </location>
</feature>
<keyword evidence="2" id="KW-1003">Cell membrane</keyword>
<dbReference type="RefSeq" id="WP_345139952.1">
    <property type="nucleotide sequence ID" value="NZ_BAABAT010000052.1"/>
</dbReference>
<keyword evidence="5 7" id="KW-0472">Membrane</keyword>
<reference evidence="9" key="1">
    <citation type="journal article" date="2019" name="Int. J. Syst. Evol. Microbiol.">
        <title>The Global Catalogue of Microorganisms (GCM) 10K type strain sequencing project: providing services to taxonomists for standard genome sequencing and annotation.</title>
        <authorList>
            <consortium name="The Broad Institute Genomics Platform"/>
            <consortium name="The Broad Institute Genome Sequencing Center for Infectious Disease"/>
            <person name="Wu L."/>
            <person name="Ma J."/>
        </authorList>
    </citation>
    <scope>NUCLEOTIDE SEQUENCE [LARGE SCALE GENOMIC DNA]</scope>
    <source>
        <strain evidence="9">JCM 17441</strain>
    </source>
</reference>
<comment type="subcellular location">
    <subcellularLocation>
        <location evidence="1">Cell membrane</location>
        <topology evidence="1">Multi-pass membrane protein</topology>
    </subcellularLocation>
</comment>